<comment type="similarity">
    <text evidence="2">Belongs to the terpene synthase family.</text>
</comment>
<keyword evidence="4" id="KW-1185">Reference proteome</keyword>
<dbReference type="EMBL" id="JBHSJD010000002">
    <property type="protein sequence ID" value="MFC5021788.1"/>
    <property type="molecule type" value="Genomic_DNA"/>
</dbReference>
<evidence type="ECO:0000313" key="4">
    <source>
        <dbReference type="Proteomes" id="UP001595829"/>
    </source>
</evidence>
<evidence type="ECO:0000256" key="1">
    <source>
        <dbReference type="ARBA" id="ARBA00023239"/>
    </source>
</evidence>
<dbReference type="InterPro" id="IPR008949">
    <property type="entry name" value="Isoprenoid_synthase_dom_sf"/>
</dbReference>
<dbReference type="Proteomes" id="UP001595829">
    <property type="component" value="Unassembled WGS sequence"/>
</dbReference>
<proteinExistence type="inferred from homology"/>
<dbReference type="InterPro" id="IPR034686">
    <property type="entry name" value="Terpene_cyclase-like_2"/>
</dbReference>
<dbReference type="SFLD" id="SFLDG01020">
    <property type="entry name" value="Terpene_Cyclase_Like_2"/>
    <property type="match status" value="1"/>
</dbReference>
<evidence type="ECO:0000256" key="2">
    <source>
        <dbReference type="RuleBase" id="RU366034"/>
    </source>
</evidence>
<protein>
    <recommendedName>
        <fullName evidence="2">Terpene synthase</fullName>
        <ecNumber evidence="2">4.2.3.-</ecNumber>
    </recommendedName>
</protein>
<dbReference type="Pfam" id="PF19086">
    <property type="entry name" value="Terpene_syn_C_2"/>
    <property type="match status" value="1"/>
</dbReference>
<keyword evidence="1 2" id="KW-0456">Lyase</keyword>
<dbReference type="RefSeq" id="WP_345693729.1">
    <property type="nucleotide sequence ID" value="NZ_BAABIT010000001.1"/>
</dbReference>
<reference evidence="4" key="1">
    <citation type="journal article" date="2019" name="Int. J. Syst. Evol. Microbiol.">
        <title>The Global Catalogue of Microorganisms (GCM) 10K type strain sequencing project: providing services to taxonomists for standard genome sequencing and annotation.</title>
        <authorList>
            <consortium name="The Broad Institute Genomics Platform"/>
            <consortium name="The Broad Institute Genome Sequencing Center for Infectious Disease"/>
            <person name="Wu L."/>
            <person name="Ma J."/>
        </authorList>
    </citation>
    <scope>NUCLEOTIDE SEQUENCE [LARGE SCALE GENOMIC DNA]</scope>
    <source>
        <strain evidence="4">CGMCC 4.1648</strain>
    </source>
</reference>
<evidence type="ECO:0000313" key="3">
    <source>
        <dbReference type="EMBL" id="MFC5021788.1"/>
    </source>
</evidence>
<comment type="caution">
    <text evidence="3">The sequence shown here is derived from an EMBL/GenBank/DDBJ whole genome shotgun (WGS) entry which is preliminary data.</text>
</comment>
<comment type="cofactor">
    <cofactor evidence="2">
        <name>Mg(2+)</name>
        <dbReference type="ChEBI" id="CHEBI:18420"/>
    </cofactor>
</comment>
<dbReference type="SFLD" id="SFLDS00005">
    <property type="entry name" value="Isoprenoid_Synthase_Type_I"/>
    <property type="match status" value="1"/>
</dbReference>
<dbReference type="SUPFAM" id="SSF48576">
    <property type="entry name" value="Terpenoid synthases"/>
    <property type="match status" value="1"/>
</dbReference>
<name>A0ABV9XAK9_9ACTN</name>
<sequence>MTTETLRLPLLYAPFEPAVHPEVRWLEQRAIEWVDASGICAGTAERNRIVATRSSDFWARFVPHAADRERLLTTTLWHYWGFGFDDAHCDSPPLNTRPDLFAALAGRVQRALEAPGSDSGGERYIPALCDIAERMAQAGPPEAFRRFVAGHRAWLSGVTWQIGNQAANRRPGVDEYLAMRLLTSGGDATFAMWELATGIHVPGTEMHHPATRALTEMATMVAALDNDRHSLRKELDHQQSDQNIFTALIQDRQLTLQAAVHEGNRLRDRILLRFCRLRQAVRPRAGQELNAYLDGLCHGIRGNAEWGQRVPRYLDPATGPDGEEPDIAWAEHSADNSLAPLPFPSITWWWDRHLA</sequence>
<dbReference type="PANTHER" id="PTHR35201:SF4">
    <property type="entry name" value="BETA-PINACENE SYNTHASE-RELATED"/>
    <property type="match status" value="1"/>
</dbReference>
<organism evidence="3 4">
    <name type="scientific">Streptomyces coeruleoprunus</name>
    <dbReference type="NCBI Taxonomy" id="285563"/>
    <lineage>
        <taxon>Bacteria</taxon>
        <taxon>Bacillati</taxon>
        <taxon>Actinomycetota</taxon>
        <taxon>Actinomycetes</taxon>
        <taxon>Kitasatosporales</taxon>
        <taxon>Streptomycetaceae</taxon>
        <taxon>Streptomyces</taxon>
    </lineage>
</organism>
<dbReference type="EC" id="4.2.3.-" evidence="2"/>
<dbReference type="Gene3D" id="1.10.600.10">
    <property type="entry name" value="Farnesyl Diphosphate Synthase"/>
    <property type="match status" value="1"/>
</dbReference>
<gene>
    <name evidence="3" type="ORF">ACFPM3_06445</name>
</gene>
<accession>A0ABV9XAK9</accession>
<keyword evidence="2" id="KW-0460">Magnesium</keyword>
<dbReference type="PANTHER" id="PTHR35201">
    <property type="entry name" value="TERPENE SYNTHASE"/>
    <property type="match status" value="1"/>
</dbReference>
<keyword evidence="2" id="KW-0479">Metal-binding</keyword>